<evidence type="ECO:0000256" key="1">
    <source>
        <dbReference type="ARBA" id="ARBA00004141"/>
    </source>
</evidence>
<dbReference type="PANTHER" id="PTHR24243">
    <property type="entry name" value="G-PROTEIN COUPLED RECEPTOR"/>
    <property type="match status" value="1"/>
</dbReference>
<dbReference type="Pfam" id="PF00001">
    <property type="entry name" value="7tm_1"/>
    <property type="match status" value="1"/>
</dbReference>
<feature type="transmembrane region" description="Helical" evidence="9">
    <location>
        <begin position="67"/>
        <end position="89"/>
    </location>
</feature>
<evidence type="ECO:0000313" key="12">
    <source>
        <dbReference type="Proteomes" id="UP000748531"/>
    </source>
</evidence>
<protein>
    <submittedName>
        <fullName evidence="11">Rhodopsin orphan GPCR</fullName>
    </submittedName>
</protein>
<sequence length="355" mass="40833">MYAEVILFDQYRTFLAYLFGGYTCQIRVIVVLCVAWSSNLLQTGLSLERLASIIAPMRTRINSTGRMTRMTITGIVLFSCLSAITITVFSSEPAGPEYFLSNKTGQLVLNYQSLTRCERKNMSKYFTDLDLDWTKVVYNVDLIVFRAIPFITMLISSAVIALLIRRQIRQRTALVSISAVQLTALQYRESRASLLLLTMNLTTLVTNPLFLLFELLDGEGSEGHSVAKLTGDECVSWILRQFFNYLLYFNNQTNWILYIAFGARFRYYIKNMLLCIPKRTRRHSQYTDGVSQLITPTVTTVTQQNRSLRINRAQTIPMRLTKSWACSQRNKNEQSKVRVLGEDRSNSRLEDNNYE</sequence>
<evidence type="ECO:0000256" key="7">
    <source>
        <dbReference type="ARBA" id="ARBA00023224"/>
    </source>
</evidence>
<evidence type="ECO:0000256" key="2">
    <source>
        <dbReference type="ARBA" id="ARBA00022692"/>
    </source>
</evidence>
<dbReference type="EMBL" id="LUCH01000025">
    <property type="protein sequence ID" value="KAF5406364.1"/>
    <property type="molecule type" value="Genomic_DNA"/>
</dbReference>
<dbReference type="SUPFAM" id="SSF81321">
    <property type="entry name" value="Family A G protein-coupled receptor-like"/>
    <property type="match status" value="1"/>
</dbReference>
<dbReference type="OrthoDB" id="6265304at2759"/>
<feature type="transmembrane region" description="Helical" evidence="9">
    <location>
        <begin position="255"/>
        <end position="276"/>
    </location>
</feature>
<organism evidence="11 12">
    <name type="scientific">Paragonimus heterotremus</name>
    <dbReference type="NCBI Taxonomy" id="100268"/>
    <lineage>
        <taxon>Eukaryota</taxon>
        <taxon>Metazoa</taxon>
        <taxon>Spiralia</taxon>
        <taxon>Lophotrochozoa</taxon>
        <taxon>Platyhelminthes</taxon>
        <taxon>Trematoda</taxon>
        <taxon>Digenea</taxon>
        <taxon>Plagiorchiida</taxon>
        <taxon>Troglotremata</taxon>
        <taxon>Troglotrematidae</taxon>
        <taxon>Paragonimus</taxon>
    </lineage>
</organism>
<dbReference type="InterPro" id="IPR017452">
    <property type="entry name" value="GPCR_Rhodpsn_7TM"/>
</dbReference>
<dbReference type="PANTHER" id="PTHR24243:SF208">
    <property type="entry name" value="PYROKININ-1 RECEPTOR"/>
    <property type="match status" value="1"/>
</dbReference>
<keyword evidence="7" id="KW-0807">Transducer</keyword>
<evidence type="ECO:0000256" key="5">
    <source>
        <dbReference type="ARBA" id="ARBA00023136"/>
    </source>
</evidence>
<feature type="region of interest" description="Disordered" evidence="8">
    <location>
        <begin position="335"/>
        <end position="355"/>
    </location>
</feature>
<keyword evidence="6" id="KW-0675">Receptor</keyword>
<evidence type="ECO:0000259" key="10">
    <source>
        <dbReference type="PROSITE" id="PS50262"/>
    </source>
</evidence>
<comment type="caution">
    <text evidence="11">The sequence shown here is derived from an EMBL/GenBank/DDBJ whole genome shotgun (WGS) entry which is preliminary data.</text>
</comment>
<proteinExistence type="predicted"/>
<keyword evidence="5 9" id="KW-0472">Membrane</keyword>
<dbReference type="Gene3D" id="1.20.1070.10">
    <property type="entry name" value="Rhodopsin 7-helix transmembrane proteins"/>
    <property type="match status" value="1"/>
</dbReference>
<dbReference type="GO" id="GO:0005886">
    <property type="term" value="C:plasma membrane"/>
    <property type="evidence" value="ECO:0007669"/>
    <property type="project" value="TreeGrafter"/>
</dbReference>
<evidence type="ECO:0000256" key="8">
    <source>
        <dbReference type="SAM" id="MobiDB-lite"/>
    </source>
</evidence>
<gene>
    <name evidence="11" type="ORF">PHET_00114</name>
</gene>
<evidence type="ECO:0000313" key="11">
    <source>
        <dbReference type="EMBL" id="KAF5406364.1"/>
    </source>
</evidence>
<evidence type="ECO:0000256" key="6">
    <source>
        <dbReference type="ARBA" id="ARBA00023170"/>
    </source>
</evidence>
<dbReference type="PROSITE" id="PS50262">
    <property type="entry name" value="G_PROTEIN_RECEP_F1_2"/>
    <property type="match status" value="1"/>
</dbReference>
<evidence type="ECO:0000256" key="4">
    <source>
        <dbReference type="ARBA" id="ARBA00023040"/>
    </source>
</evidence>
<dbReference type="Proteomes" id="UP000748531">
    <property type="component" value="Unassembled WGS sequence"/>
</dbReference>
<keyword evidence="2 9" id="KW-0812">Transmembrane</keyword>
<feature type="transmembrane region" description="Helical" evidence="9">
    <location>
        <begin position="14"/>
        <end position="36"/>
    </location>
</feature>
<accession>A0A8J4TTL1</accession>
<name>A0A8J4TTL1_9TREM</name>
<dbReference type="AlphaFoldDB" id="A0A8J4TTL1"/>
<dbReference type="InterPro" id="IPR000276">
    <property type="entry name" value="GPCR_Rhodpsn"/>
</dbReference>
<reference evidence="11" key="1">
    <citation type="submission" date="2019-05" db="EMBL/GenBank/DDBJ databases">
        <title>Annotation for the trematode Paragonimus heterotremus.</title>
        <authorList>
            <person name="Choi Y.-J."/>
        </authorList>
    </citation>
    <scope>NUCLEOTIDE SEQUENCE</scope>
    <source>
        <strain evidence="11">LC</strain>
    </source>
</reference>
<keyword evidence="4" id="KW-0297">G-protein coupled receptor</keyword>
<evidence type="ECO:0000256" key="3">
    <source>
        <dbReference type="ARBA" id="ARBA00022989"/>
    </source>
</evidence>
<feature type="transmembrane region" description="Helical" evidence="9">
    <location>
        <begin position="194"/>
        <end position="213"/>
    </location>
</feature>
<feature type="domain" description="G-protein coupled receptors family 1 profile" evidence="10">
    <location>
        <begin position="1"/>
        <end position="258"/>
    </location>
</feature>
<evidence type="ECO:0000256" key="9">
    <source>
        <dbReference type="SAM" id="Phobius"/>
    </source>
</evidence>
<keyword evidence="12" id="KW-1185">Reference proteome</keyword>
<comment type="subcellular location">
    <subcellularLocation>
        <location evidence="1">Membrane</location>
        <topology evidence="1">Multi-pass membrane protein</topology>
    </subcellularLocation>
</comment>
<dbReference type="GO" id="GO:0004930">
    <property type="term" value="F:G protein-coupled receptor activity"/>
    <property type="evidence" value="ECO:0007669"/>
    <property type="project" value="UniProtKB-KW"/>
</dbReference>
<keyword evidence="3 9" id="KW-1133">Transmembrane helix</keyword>
<feature type="transmembrane region" description="Helical" evidence="9">
    <location>
        <begin position="143"/>
        <end position="164"/>
    </location>
</feature>